<dbReference type="GO" id="GO:0032259">
    <property type="term" value="P:methylation"/>
    <property type="evidence" value="ECO:0007669"/>
    <property type="project" value="UniProtKB-KW"/>
</dbReference>
<dbReference type="Proteomes" id="UP000244056">
    <property type="component" value="Chromosome"/>
</dbReference>
<dbReference type="EC" id="2.1.1.164" evidence="2"/>
<gene>
    <name evidence="2" type="primary">rebM</name>
    <name evidence="2" type="ORF">BMF81_02864</name>
</gene>
<dbReference type="InterPro" id="IPR041698">
    <property type="entry name" value="Methyltransf_25"/>
</dbReference>
<dbReference type="CDD" id="cd02440">
    <property type="entry name" value="AdoMet_MTases"/>
    <property type="match status" value="1"/>
</dbReference>
<evidence type="ECO:0000259" key="1">
    <source>
        <dbReference type="Pfam" id="PF13649"/>
    </source>
</evidence>
<organism evidence="2 3">
    <name type="scientific">Nodularia spumigena UHCC 0039</name>
    <dbReference type="NCBI Taxonomy" id="1914872"/>
    <lineage>
        <taxon>Bacteria</taxon>
        <taxon>Bacillati</taxon>
        <taxon>Cyanobacteriota</taxon>
        <taxon>Cyanophyceae</taxon>
        <taxon>Nostocales</taxon>
        <taxon>Nodulariaceae</taxon>
        <taxon>Nodularia</taxon>
    </lineage>
</organism>
<dbReference type="SUPFAM" id="SSF53335">
    <property type="entry name" value="S-adenosyl-L-methionine-dependent methyltransferases"/>
    <property type="match status" value="1"/>
</dbReference>
<dbReference type="Pfam" id="PF13649">
    <property type="entry name" value="Methyltransf_25"/>
    <property type="match status" value="1"/>
</dbReference>
<dbReference type="EMBL" id="CP020114">
    <property type="protein sequence ID" value="AVZ30834.1"/>
    <property type="molecule type" value="Genomic_DNA"/>
</dbReference>
<dbReference type="InterPro" id="IPR050447">
    <property type="entry name" value="Erg6_SMT_methyltransf"/>
</dbReference>
<evidence type="ECO:0000313" key="3">
    <source>
        <dbReference type="Proteomes" id="UP000244056"/>
    </source>
</evidence>
<evidence type="ECO:0000313" key="2">
    <source>
        <dbReference type="EMBL" id="AVZ30834.1"/>
    </source>
</evidence>
<dbReference type="PANTHER" id="PTHR44068">
    <property type="entry name" value="ZGC:194242"/>
    <property type="match status" value="1"/>
</dbReference>
<reference evidence="2 3" key="1">
    <citation type="submission" date="2017-03" db="EMBL/GenBank/DDBJ databases">
        <title>Comparative genomics of the toxic Baltic Sea cyanobacteria Nodularia spumigena UHCC 0039 and its response on varying salinity.</title>
        <authorList>
            <person name="Teikari J.E."/>
        </authorList>
    </citation>
    <scope>NUCLEOTIDE SEQUENCE [LARGE SCALE GENOMIC DNA]</scope>
    <source>
        <strain evidence="2 3">UHCC 0039</strain>
    </source>
</reference>
<accession>A0A2S0Q8X4</accession>
<keyword evidence="2" id="KW-0489">Methyltransferase</keyword>
<dbReference type="AlphaFoldDB" id="A0A2S0Q8X4"/>
<dbReference type="PANTHER" id="PTHR44068:SF11">
    <property type="entry name" value="GERANYL DIPHOSPHATE 2-C-METHYLTRANSFERASE"/>
    <property type="match status" value="1"/>
</dbReference>
<dbReference type="GeneID" id="78020035"/>
<dbReference type="RefSeq" id="WP_199912077.1">
    <property type="nucleotide sequence ID" value="NZ_CAWNZE010000001.1"/>
</dbReference>
<feature type="domain" description="Methyltransferase" evidence="1">
    <location>
        <begin position="43"/>
        <end position="117"/>
    </location>
</feature>
<dbReference type="GO" id="GO:0102082">
    <property type="term" value="F:demethylrebeccamycin--D-glucose O-methyltransferase activity"/>
    <property type="evidence" value="ECO:0007669"/>
    <property type="project" value="UniProtKB-EC"/>
</dbReference>
<dbReference type="KEGG" id="nsp:BMF81_02864"/>
<dbReference type="InterPro" id="IPR029063">
    <property type="entry name" value="SAM-dependent_MTases_sf"/>
</dbReference>
<sequence>MNNKQKDIFFQIHQNIPREGPGDSISTKNAFLKLVDLPPHPKIIDIVCGPGFQTLDLASLTNGTIIAIDNHPFYVNELKQKVLQQGLSEKITVINADMFALDFPDASFDIIWAEGSIYIIGSGLTQNHEKTNHKEREGHEGKRVAESYCVSPMGLKMD</sequence>
<name>A0A2S0Q8X4_NODSP</name>
<protein>
    <submittedName>
        <fullName evidence="2">Demethylrebeccamycin-D-glucose O-methyltransferase</fullName>
        <ecNumber evidence="2">2.1.1.164</ecNumber>
    </submittedName>
</protein>
<keyword evidence="2" id="KW-0808">Transferase</keyword>
<proteinExistence type="predicted"/>
<dbReference type="Gene3D" id="3.40.50.150">
    <property type="entry name" value="Vaccinia Virus protein VP39"/>
    <property type="match status" value="1"/>
</dbReference>